<evidence type="ECO:0000313" key="1">
    <source>
        <dbReference type="EMBL" id="KEO92533.1"/>
    </source>
</evidence>
<dbReference type="AlphaFoldDB" id="A0A074MKY3"/>
<keyword evidence="2" id="KW-1185">Reference proteome</keyword>
<comment type="caution">
    <text evidence="1">The sequence shown here is derived from an EMBL/GenBank/DDBJ whole genome shotgun (WGS) entry which is preliminary data.</text>
</comment>
<protein>
    <recommendedName>
        <fullName evidence="3">Peptidase S14</fullName>
    </recommendedName>
</protein>
<dbReference type="InterPro" id="IPR029045">
    <property type="entry name" value="ClpP/crotonase-like_dom_sf"/>
</dbReference>
<dbReference type="Gene3D" id="3.90.226.10">
    <property type="entry name" value="2-enoyl-CoA Hydratase, Chain A, domain 1"/>
    <property type="match status" value="1"/>
</dbReference>
<reference evidence="1 2" key="1">
    <citation type="submission" date="2014-04" db="EMBL/GenBank/DDBJ databases">
        <title>A comprehensive comparison of genomes of Erythrobacter spp. Strains.</title>
        <authorList>
            <person name="Zheng Q."/>
        </authorList>
    </citation>
    <scope>NUCLEOTIDE SEQUENCE [LARGE SCALE GENOMIC DNA]</scope>
    <source>
        <strain evidence="1 2">DSM 8509</strain>
    </source>
</reference>
<dbReference type="OrthoDB" id="5936191at2"/>
<name>A0A074MKY3_9SPHN</name>
<sequence length="233" mass="25724">MFRPFAAIAAAAMLVGAGEMDPDNPTCPAEPDWGPAERMTLTPADRDGKRVLLAEGVIDFTLPRRLREAIEADERISEIWLRSPGGDAVAGNDAGKVIRSFPGMLTRIPAGWTCFSACNFIFMGGDRRHIDEGGIFMVHMFTHTQDRFTIKEAVREGEGATAELIAEIEQSSALLASQDNDFLIRMGVSRKLLTDIMYRVQAVESERDSQTRYCLSQAEAREYNVVPVERPAG</sequence>
<dbReference type="SUPFAM" id="SSF52096">
    <property type="entry name" value="ClpP/crotonase"/>
    <property type="match status" value="1"/>
</dbReference>
<dbReference type="EMBL" id="JMIX01000009">
    <property type="protein sequence ID" value="KEO92533.1"/>
    <property type="molecule type" value="Genomic_DNA"/>
</dbReference>
<evidence type="ECO:0000313" key="2">
    <source>
        <dbReference type="Proteomes" id="UP000027866"/>
    </source>
</evidence>
<proteinExistence type="predicted"/>
<accession>A0A074MKY3</accession>
<gene>
    <name evidence="1" type="ORF">EH32_14835</name>
</gene>
<organism evidence="1 2">
    <name type="scientific">Erythrobacter litoralis</name>
    <dbReference type="NCBI Taxonomy" id="39960"/>
    <lineage>
        <taxon>Bacteria</taxon>
        <taxon>Pseudomonadati</taxon>
        <taxon>Pseudomonadota</taxon>
        <taxon>Alphaproteobacteria</taxon>
        <taxon>Sphingomonadales</taxon>
        <taxon>Erythrobacteraceae</taxon>
        <taxon>Erythrobacter/Porphyrobacter group</taxon>
        <taxon>Erythrobacter</taxon>
    </lineage>
</organism>
<evidence type="ECO:0008006" key="3">
    <source>
        <dbReference type="Google" id="ProtNLM"/>
    </source>
</evidence>
<dbReference type="Proteomes" id="UP000027866">
    <property type="component" value="Unassembled WGS sequence"/>
</dbReference>